<feature type="chain" id="PRO_5016082532" description="Phosphodiester glycosidase domain-containing protein" evidence="1">
    <location>
        <begin position="18"/>
        <end position="586"/>
    </location>
</feature>
<keyword evidence="4" id="KW-1185">Reference proteome</keyword>
<name>A0A2W1JNW2_9CYAN</name>
<accession>A0A2W1JNW2</accession>
<proteinExistence type="predicted"/>
<sequence>MNRYLLPLPIIAGMSLAASVPSAPIFAQAVTQQGTQIQLNGKTFNAAWGAWASGSGQTIGISDSGLRQRIGADLLSTNTPERQPINWFTSQPTVLAARHAPSGAYRYLDVTSFAQTFGWQMQPQGNVLRIQAPAAQAQSVRLGRQTWGHRVVVDLDRPAAWRMTDLTVSRDAVKPRTFSLTLDAAAASAALQRWKGSSTEALRNLEVKPQAGQTVITGEIAGNMRPQISMVPNPNRLVIDILASAPQPRSILWAPGLRWQEQSVTLGNRQFPVVWLALDAQQGLKMQPIWGNPNALVGINPLLSIAERSQVAAAINGGYFNRNNQTTLGALRRAGQWISSPVLGRGVVAWSDQGQLAMGRLALRETLVTPSGQLPIVSRDSGYPQRGIALYSPVWGASYTPILETEKIISVVNDRVVDQKDSKSAASFPIPRNGYLLVLRSFDAGTALASGNSLSIQTTALPTQFNQFPNIVGAGPLLVQNSQIVLNAATEQFRPPFDTQSAPRSAIAQQADGTILLAAAHNRINGPGPNLREWAEILRKMGATQALNLDGGSSTALYLGGQLLDRHPGTAARVQNAIGVSLSQSP</sequence>
<feature type="domain" description="Phosphodiester glycosidase" evidence="2">
    <location>
        <begin position="408"/>
        <end position="580"/>
    </location>
</feature>
<keyword evidence="1" id="KW-0732">Signal</keyword>
<dbReference type="Pfam" id="PF09992">
    <property type="entry name" value="NAGPA"/>
    <property type="match status" value="1"/>
</dbReference>
<dbReference type="RefSeq" id="WP_233501254.1">
    <property type="nucleotide sequence ID" value="NZ_CAWNWM010000001.1"/>
</dbReference>
<feature type="signal peptide" evidence="1">
    <location>
        <begin position="1"/>
        <end position="17"/>
    </location>
</feature>
<evidence type="ECO:0000259" key="2">
    <source>
        <dbReference type="Pfam" id="PF09992"/>
    </source>
</evidence>
<gene>
    <name evidence="3" type="ORF">C1752_00346</name>
</gene>
<comment type="caution">
    <text evidence="3">The sequence shown here is derived from an EMBL/GenBank/DDBJ whole genome shotgun (WGS) entry which is preliminary data.</text>
</comment>
<protein>
    <recommendedName>
        <fullName evidence="2">Phosphodiester glycosidase domain-containing protein</fullName>
    </recommendedName>
</protein>
<dbReference type="InterPro" id="IPR018711">
    <property type="entry name" value="NAGPA"/>
</dbReference>
<dbReference type="Proteomes" id="UP000248857">
    <property type="component" value="Unassembled WGS sequence"/>
</dbReference>
<organism evidence="3 4">
    <name type="scientific">Acaryochloris thomasi RCC1774</name>
    <dbReference type="NCBI Taxonomy" id="1764569"/>
    <lineage>
        <taxon>Bacteria</taxon>
        <taxon>Bacillati</taxon>
        <taxon>Cyanobacteriota</taxon>
        <taxon>Cyanophyceae</taxon>
        <taxon>Acaryochloridales</taxon>
        <taxon>Acaryochloridaceae</taxon>
        <taxon>Acaryochloris</taxon>
        <taxon>Acaryochloris thomasi</taxon>
    </lineage>
</organism>
<reference evidence="3 4" key="1">
    <citation type="journal article" date="2018" name="Sci. Rep.">
        <title>A novel species of the marine cyanobacterium Acaryochloris with a unique pigment content and lifestyle.</title>
        <authorList>
            <person name="Partensky F."/>
            <person name="Six C."/>
            <person name="Ratin M."/>
            <person name="Garczarek L."/>
            <person name="Vaulot D."/>
            <person name="Probert I."/>
            <person name="Calteau A."/>
            <person name="Gourvil P."/>
            <person name="Marie D."/>
            <person name="Grebert T."/>
            <person name="Bouchier C."/>
            <person name="Le Panse S."/>
            <person name="Gachenot M."/>
            <person name="Rodriguez F."/>
            <person name="Garrido J.L."/>
        </authorList>
    </citation>
    <scope>NUCLEOTIDE SEQUENCE [LARGE SCALE GENOMIC DNA]</scope>
    <source>
        <strain evidence="3 4">RCC1774</strain>
    </source>
</reference>
<evidence type="ECO:0000313" key="3">
    <source>
        <dbReference type="EMBL" id="PZD75030.1"/>
    </source>
</evidence>
<evidence type="ECO:0000313" key="4">
    <source>
        <dbReference type="Proteomes" id="UP000248857"/>
    </source>
</evidence>
<dbReference type="AlphaFoldDB" id="A0A2W1JNW2"/>
<dbReference type="PANTHER" id="PTHR40446">
    <property type="entry name" value="N-ACETYLGLUCOSAMINE-1-PHOSPHODIESTER ALPHA-N-ACETYLGLUCOSAMINIDASE"/>
    <property type="match status" value="1"/>
</dbReference>
<dbReference type="EMBL" id="PQWO01000001">
    <property type="protein sequence ID" value="PZD75030.1"/>
    <property type="molecule type" value="Genomic_DNA"/>
</dbReference>
<evidence type="ECO:0000256" key="1">
    <source>
        <dbReference type="SAM" id="SignalP"/>
    </source>
</evidence>
<dbReference type="PANTHER" id="PTHR40446:SF2">
    <property type="entry name" value="N-ACETYLGLUCOSAMINE-1-PHOSPHODIESTER ALPHA-N-ACETYLGLUCOSAMINIDASE"/>
    <property type="match status" value="1"/>
</dbReference>